<comment type="caution">
    <text evidence="1">The sequence shown here is derived from an EMBL/GenBank/DDBJ whole genome shotgun (WGS) entry which is preliminary data.</text>
</comment>
<dbReference type="Proteomes" id="UP000192713">
    <property type="component" value="Unassembled WGS sequence"/>
</dbReference>
<reference evidence="1 2" key="1">
    <citation type="submission" date="2017-02" db="EMBL/GenBank/DDBJ databases">
        <title>The new phylogeny of genus Mycobacterium.</title>
        <authorList>
            <person name="Tortoli E."/>
            <person name="Trovato A."/>
            <person name="Cirillo D.M."/>
        </authorList>
    </citation>
    <scope>NUCLEOTIDE SEQUENCE [LARGE SCALE GENOMIC DNA]</scope>
    <source>
        <strain evidence="1 2">DSM 45093</strain>
    </source>
</reference>
<protein>
    <recommendedName>
        <fullName evidence="3">Class I SAM-dependent methyltransferase</fullName>
    </recommendedName>
</protein>
<evidence type="ECO:0000313" key="1">
    <source>
        <dbReference type="EMBL" id="ORA77197.1"/>
    </source>
</evidence>
<name>A0A1X0DXY9_9MYCO</name>
<dbReference type="SUPFAM" id="SSF53335">
    <property type="entry name" value="S-adenosyl-L-methionine-dependent methyltransferases"/>
    <property type="match status" value="1"/>
</dbReference>
<dbReference type="InterPro" id="IPR029063">
    <property type="entry name" value="SAM-dependent_MTases_sf"/>
</dbReference>
<dbReference type="Gene3D" id="3.40.50.150">
    <property type="entry name" value="Vaccinia Virus protein VP39"/>
    <property type="match status" value="1"/>
</dbReference>
<evidence type="ECO:0000313" key="2">
    <source>
        <dbReference type="Proteomes" id="UP000192713"/>
    </source>
</evidence>
<sequence length="154" mass="16534">MFRGGSLRTIAKAARTRHIYGVDAWGLEGSYASKSESASKYGGLDTMAIAERAVDGLGVELVRGFSTEVAAAYDGPPIALLYIDAEHTYDAVTADFAAWRPHLADGAHICFDDYTETFPGVKRAVDEIITTDGLAAVEVHGGRLAVTRRRGTIR</sequence>
<dbReference type="EMBL" id="MVHU01000035">
    <property type="protein sequence ID" value="ORA77197.1"/>
    <property type="molecule type" value="Genomic_DNA"/>
</dbReference>
<dbReference type="Pfam" id="PF13578">
    <property type="entry name" value="Methyltransf_24"/>
    <property type="match status" value="1"/>
</dbReference>
<proteinExistence type="predicted"/>
<organism evidence="1 2">
    <name type="scientific">Mycolicibacter kumamotonensis</name>
    <dbReference type="NCBI Taxonomy" id="354243"/>
    <lineage>
        <taxon>Bacteria</taxon>
        <taxon>Bacillati</taxon>
        <taxon>Actinomycetota</taxon>
        <taxon>Actinomycetes</taxon>
        <taxon>Mycobacteriales</taxon>
        <taxon>Mycobacteriaceae</taxon>
        <taxon>Mycolicibacter</taxon>
    </lineage>
</organism>
<evidence type="ECO:0008006" key="3">
    <source>
        <dbReference type="Google" id="ProtNLM"/>
    </source>
</evidence>
<accession>A0A1X0DXY9</accession>
<dbReference type="AlphaFoldDB" id="A0A1X0DXY9"/>
<gene>
    <name evidence="1" type="ORF">BST28_18950</name>
</gene>